<feature type="region of interest" description="Disordered" evidence="9">
    <location>
        <begin position="730"/>
        <end position="801"/>
    </location>
</feature>
<sequence length="855" mass="98144">MGRKRKLTSPVKQASSAEKQPREEGPPQEGEEAEPTEVELAIVEEPESDPLATQGRQDEADSDGGGDDGTGSEWEDKCRQWVVRQEQPESTVPEPLQDHDHDEVAQLTSNALRRPLRDQLKDLTEKQIQNSVLFDCEWERCEFESNDDLEYTKHVEGHAQRYLAQAVESEGLVCYWDLCDFRTSSATELESHVHFHAYHSRIKTYGASLNTCIDIPKCNNESRRRNHIEMYKASFRCEWGNCDERFNKVVPFFQHVNDHVRDQFPVDRKSTKEIIKCEWTHCPQQYCRRSVALEHVRRHSTERTIGCYNCGSVYTSRLKYIEHCRRQVDYQLREIPCPDCDKLFATTQLMKDHRAVHNKRYECPQCPMKWPSQKALACHIRYRHINEKPYKCHLCEHRTVSIHDLEGHLLSHKTKTEFKCPYKGCLKASKYEVTVQKHIYKDHLGYPMMVYACHVCGKSTETAASMSKHMMKVHELKREPGYNRFVYKQDTATDGKYRLRSFLKSRAVAAAEESKPDLALKKEVITEVKPLPMVADISNLERYLCPKREVKEVPDTVTKADLDEHIITHDDRKTFRCEEYGCDAAYKCQKSLKKHVDMAHYGYGPSVYACHLCKNTYRAGTNLSKHLEKIHHLKRPPGFNRNVYRAGDDGIFRLRIDADMASTSEDPPAKAPASRPRQLRKILPKPSSTDDDDSDDLAEDEEQEDREPDTFTSYEIATVQPLSKAKFAIELRPGEELPTPRLTNPRRKRCKSPETASSSEPHSASSPPPPAPCPTPPLVQLKQEPRCDSPGSSSASAAKNIDDFTVMRRYLKVEKTEKPVLISYEETNAAGSVIRSETVQTSEISRDRLGRSELS</sequence>
<comment type="subcellular location">
    <subcellularLocation>
        <location evidence="1">Nucleus</location>
    </subcellularLocation>
</comment>
<keyword evidence="5" id="KW-0805">Transcription regulation</keyword>
<accession>A0ABD1DY58</accession>
<evidence type="ECO:0000256" key="4">
    <source>
        <dbReference type="ARBA" id="ARBA00022833"/>
    </source>
</evidence>
<organism evidence="11 12">
    <name type="scientific">Culex pipiens pipiens</name>
    <name type="common">Northern house mosquito</name>
    <dbReference type="NCBI Taxonomy" id="38569"/>
    <lineage>
        <taxon>Eukaryota</taxon>
        <taxon>Metazoa</taxon>
        <taxon>Ecdysozoa</taxon>
        <taxon>Arthropoda</taxon>
        <taxon>Hexapoda</taxon>
        <taxon>Insecta</taxon>
        <taxon>Pterygota</taxon>
        <taxon>Neoptera</taxon>
        <taxon>Endopterygota</taxon>
        <taxon>Diptera</taxon>
        <taxon>Nematocera</taxon>
        <taxon>Culicoidea</taxon>
        <taxon>Culicidae</taxon>
        <taxon>Culicinae</taxon>
        <taxon>Culicini</taxon>
        <taxon>Culex</taxon>
        <taxon>Culex</taxon>
    </lineage>
</organism>
<keyword evidence="7" id="KW-0539">Nucleus</keyword>
<dbReference type="PROSITE" id="PS50157">
    <property type="entry name" value="ZINC_FINGER_C2H2_2"/>
    <property type="match status" value="6"/>
</dbReference>
<feature type="compositionally biased region" description="Pro residues" evidence="9">
    <location>
        <begin position="766"/>
        <end position="777"/>
    </location>
</feature>
<evidence type="ECO:0000256" key="2">
    <source>
        <dbReference type="ARBA" id="ARBA00022723"/>
    </source>
</evidence>
<dbReference type="InterPro" id="IPR013087">
    <property type="entry name" value="Znf_C2H2_type"/>
</dbReference>
<comment type="caution">
    <text evidence="11">The sequence shown here is derived from an EMBL/GenBank/DDBJ whole genome shotgun (WGS) entry which is preliminary data.</text>
</comment>
<dbReference type="GO" id="GO:0008270">
    <property type="term" value="F:zinc ion binding"/>
    <property type="evidence" value="ECO:0007669"/>
    <property type="project" value="UniProtKB-KW"/>
</dbReference>
<feature type="compositionally biased region" description="Acidic residues" evidence="9">
    <location>
        <begin position="689"/>
        <end position="707"/>
    </location>
</feature>
<feature type="compositionally biased region" description="Acidic residues" evidence="9">
    <location>
        <begin position="29"/>
        <end position="48"/>
    </location>
</feature>
<dbReference type="Proteomes" id="UP001562425">
    <property type="component" value="Unassembled WGS sequence"/>
</dbReference>
<keyword evidence="4" id="KW-0862">Zinc</keyword>
<dbReference type="AlphaFoldDB" id="A0ABD1DY58"/>
<evidence type="ECO:0000256" key="3">
    <source>
        <dbReference type="ARBA" id="ARBA00022771"/>
    </source>
</evidence>
<dbReference type="InterPro" id="IPR036236">
    <property type="entry name" value="Znf_C2H2_sf"/>
</dbReference>
<feature type="domain" description="C2H2-type" evidence="10">
    <location>
        <begin position="275"/>
        <end position="304"/>
    </location>
</feature>
<dbReference type="SMART" id="SM00355">
    <property type="entry name" value="ZnF_C2H2"/>
    <property type="match status" value="11"/>
</dbReference>
<feature type="domain" description="C2H2-type" evidence="10">
    <location>
        <begin position="575"/>
        <end position="605"/>
    </location>
</feature>
<protein>
    <recommendedName>
        <fullName evidence="10">C2H2-type domain-containing protein</fullName>
    </recommendedName>
</protein>
<gene>
    <name evidence="11" type="ORF">pipiens_005261</name>
</gene>
<dbReference type="Gene3D" id="3.30.160.60">
    <property type="entry name" value="Classic Zinc Finger"/>
    <property type="match status" value="4"/>
</dbReference>
<dbReference type="InterPro" id="IPR051061">
    <property type="entry name" value="Zinc_finger_trans_reg"/>
</dbReference>
<dbReference type="PANTHER" id="PTHR46179">
    <property type="entry name" value="ZINC FINGER PROTEIN"/>
    <property type="match status" value="1"/>
</dbReference>
<feature type="domain" description="C2H2-type" evidence="10">
    <location>
        <begin position="451"/>
        <end position="479"/>
    </location>
</feature>
<evidence type="ECO:0000313" key="12">
    <source>
        <dbReference type="Proteomes" id="UP001562425"/>
    </source>
</evidence>
<reference evidence="11 12" key="1">
    <citation type="submission" date="2024-05" db="EMBL/GenBank/DDBJ databases">
        <title>Culex pipiens pipiens assembly and annotation.</title>
        <authorList>
            <person name="Alout H."/>
            <person name="Durand T."/>
        </authorList>
    </citation>
    <scope>NUCLEOTIDE SEQUENCE [LARGE SCALE GENOMIC DNA]</scope>
    <source>
        <strain evidence="11">HA-2024</strain>
        <tissue evidence="11">Whole body</tissue>
    </source>
</reference>
<feature type="domain" description="C2H2-type" evidence="10">
    <location>
        <begin position="335"/>
        <end position="362"/>
    </location>
</feature>
<evidence type="ECO:0000259" key="10">
    <source>
        <dbReference type="PROSITE" id="PS50157"/>
    </source>
</evidence>
<feature type="compositionally biased region" description="Low complexity" evidence="9">
    <location>
        <begin position="753"/>
        <end position="765"/>
    </location>
</feature>
<dbReference type="SUPFAM" id="SSF57667">
    <property type="entry name" value="beta-beta-alpha zinc fingers"/>
    <property type="match status" value="3"/>
</dbReference>
<proteinExistence type="predicted"/>
<evidence type="ECO:0000256" key="6">
    <source>
        <dbReference type="ARBA" id="ARBA00023163"/>
    </source>
</evidence>
<feature type="domain" description="C2H2-type" evidence="10">
    <location>
        <begin position="361"/>
        <end position="389"/>
    </location>
</feature>
<feature type="region of interest" description="Disordered" evidence="9">
    <location>
        <begin position="1"/>
        <end position="74"/>
    </location>
</feature>
<dbReference type="GO" id="GO:0005634">
    <property type="term" value="C:nucleus"/>
    <property type="evidence" value="ECO:0007669"/>
    <property type="project" value="UniProtKB-SubCell"/>
</dbReference>
<keyword evidence="3 8" id="KW-0863">Zinc-finger</keyword>
<feature type="region of interest" description="Disordered" evidence="9">
    <location>
        <begin position="660"/>
        <end position="717"/>
    </location>
</feature>
<evidence type="ECO:0000256" key="5">
    <source>
        <dbReference type="ARBA" id="ARBA00023015"/>
    </source>
</evidence>
<dbReference type="PANTHER" id="PTHR46179:SF13">
    <property type="entry name" value="C2H2-TYPE DOMAIN-CONTAINING PROTEIN"/>
    <property type="match status" value="1"/>
</dbReference>
<keyword evidence="12" id="KW-1185">Reference proteome</keyword>
<evidence type="ECO:0000256" key="9">
    <source>
        <dbReference type="SAM" id="MobiDB-lite"/>
    </source>
</evidence>
<evidence type="ECO:0000313" key="11">
    <source>
        <dbReference type="EMBL" id="KAL1404691.1"/>
    </source>
</evidence>
<keyword evidence="6" id="KW-0804">Transcription</keyword>
<evidence type="ECO:0000256" key="7">
    <source>
        <dbReference type="ARBA" id="ARBA00023242"/>
    </source>
</evidence>
<dbReference type="PROSITE" id="PS00028">
    <property type="entry name" value="ZINC_FINGER_C2H2_1"/>
    <property type="match status" value="6"/>
</dbReference>
<dbReference type="Pfam" id="PF00096">
    <property type="entry name" value="zf-C2H2"/>
    <property type="match status" value="1"/>
</dbReference>
<evidence type="ECO:0000256" key="1">
    <source>
        <dbReference type="ARBA" id="ARBA00004123"/>
    </source>
</evidence>
<name>A0ABD1DY58_CULPP</name>
<dbReference type="EMBL" id="JBEHCU010000116">
    <property type="protein sequence ID" value="KAL1404691.1"/>
    <property type="molecule type" value="Genomic_DNA"/>
</dbReference>
<evidence type="ECO:0000256" key="8">
    <source>
        <dbReference type="PROSITE-ProRule" id="PRU00042"/>
    </source>
</evidence>
<feature type="domain" description="C2H2-type" evidence="10">
    <location>
        <begin position="608"/>
        <end position="636"/>
    </location>
</feature>
<keyword evidence="2" id="KW-0479">Metal-binding</keyword>